<evidence type="ECO:0000256" key="4">
    <source>
        <dbReference type="ARBA" id="ARBA00022759"/>
    </source>
</evidence>
<evidence type="ECO:0000256" key="1">
    <source>
        <dbReference type="ARBA" id="ARBA00022679"/>
    </source>
</evidence>
<gene>
    <name evidence="9" type="ORF">V1264_025062</name>
</gene>
<dbReference type="PANTHER" id="PTHR37984:SF5">
    <property type="entry name" value="PROTEIN NYNRIN-LIKE"/>
    <property type="match status" value="1"/>
</dbReference>
<evidence type="ECO:0000256" key="3">
    <source>
        <dbReference type="ARBA" id="ARBA00022722"/>
    </source>
</evidence>
<feature type="domain" description="CCHC-type" evidence="7">
    <location>
        <begin position="246"/>
        <end position="261"/>
    </location>
</feature>
<dbReference type="InterPro" id="IPR043502">
    <property type="entry name" value="DNA/RNA_pol_sf"/>
</dbReference>
<dbReference type="SMART" id="SM00343">
    <property type="entry name" value="ZnF_C2HC"/>
    <property type="match status" value="2"/>
</dbReference>
<dbReference type="SUPFAM" id="SSF56672">
    <property type="entry name" value="DNA/RNA polymerases"/>
    <property type="match status" value="1"/>
</dbReference>
<evidence type="ECO:0000313" key="9">
    <source>
        <dbReference type="EMBL" id="KAK7089328.1"/>
    </source>
</evidence>
<dbReference type="FunFam" id="3.10.10.10:FF:000003">
    <property type="entry name" value="Retrovirus-related Pol polyprotein from transposon 297-like Protein"/>
    <property type="match status" value="1"/>
</dbReference>
<feature type="domain" description="Reverse transcriptase" evidence="8">
    <location>
        <begin position="452"/>
        <end position="615"/>
    </location>
</feature>
<dbReference type="AlphaFoldDB" id="A0AAN9FYL8"/>
<dbReference type="InterPro" id="IPR001878">
    <property type="entry name" value="Znf_CCHC"/>
</dbReference>
<evidence type="ECO:0008006" key="11">
    <source>
        <dbReference type="Google" id="ProtNLM"/>
    </source>
</evidence>
<dbReference type="EMBL" id="JBAMIC010002207">
    <property type="protein sequence ID" value="KAK7089328.1"/>
    <property type="molecule type" value="Genomic_DNA"/>
</dbReference>
<protein>
    <recommendedName>
        <fullName evidence="11">Reverse transcriptase domain-containing protein</fullName>
    </recommendedName>
</protein>
<keyword evidence="5" id="KW-0479">Metal-binding</keyword>
<evidence type="ECO:0000256" key="6">
    <source>
        <dbReference type="SAM" id="MobiDB-lite"/>
    </source>
</evidence>
<dbReference type="GO" id="GO:0008270">
    <property type="term" value="F:zinc ion binding"/>
    <property type="evidence" value="ECO:0007669"/>
    <property type="project" value="UniProtKB-KW"/>
</dbReference>
<reference evidence="9 10" key="1">
    <citation type="submission" date="2024-02" db="EMBL/GenBank/DDBJ databases">
        <title>Chromosome-scale genome assembly of the rough periwinkle Littorina saxatilis.</title>
        <authorList>
            <person name="De Jode A."/>
            <person name="Faria R."/>
            <person name="Formenti G."/>
            <person name="Sims Y."/>
            <person name="Smith T.P."/>
            <person name="Tracey A."/>
            <person name="Wood J.M.D."/>
            <person name="Zagrodzka Z.B."/>
            <person name="Johannesson K."/>
            <person name="Butlin R.K."/>
            <person name="Leder E.H."/>
        </authorList>
    </citation>
    <scope>NUCLEOTIDE SEQUENCE [LARGE SCALE GENOMIC DNA]</scope>
    <source>
        <strain evidence="9">Snail1</strain>
        <tissue evidence="9">Muscle</tissue>
    </source>
</reference>
<sequence length="615" mass="69944">MAQQPQAPGQQRPKGFTSSIPTPTKLPTGAGRKEWERFRRTFSNYSKATRLENEANELKTAVFLACMGEDNAELLEGFDFADGEDKENLTHVIQKYEQFFVGETNEVYEAFIFHHRNQDDDENIDSYVQSLRKLAKTCGFGDQEDRMLRDKMVLGIKDVRSREKLLEVRGLTLKLAVEMCKAAEAAQIQTKDIANPKQEQEATVHKVSQHKGHSHKEKASRQTNHKCIKCGKTHEKRNCPAFGKTCYKCGYKNHFATHCKSKKKVHAMQEHDTDTEEEEDLYVSALSSTKVKDNELFVTTDVKGVTVKFKVDTGAQANVMPKTVFKRMKNKTTLKDTKTKLTSFTGNKLKVCGKCTLPVMGEELTFFVVDTDQHAILGLDSTTKLNIIKIMTVNTDMVDKEYADVFKDLGCLDKPHKIQLDPTVKPLIQPPRKVPFALKDKIKAELDRMEQVGVIEKQEGPTEWVSSMVVVEKPDKSLRICMDPKDLNVAVRREHFALPTVDEVTSQLQGAEVFTKLDAQSGFWQIPLDEESSKLCCMQTPFGRYVFKRLPMGLASASEVFHITIKQMFSDIPRVDNWIDDILIWGHNQKEHDEALKATLKRAKDCNLTLKKKKM</sequence>
<feature type="region of interest" description="Disordered" evidence="6">
    <location>
        <begin position="192"/>
        <end position="224"/>
    </location>
</feature>
<feature type="compositionally biased region" description="Low complexity" evidence="6">
    <location>
        <begin position="1"/>
        <end position="11"/>
    </location>
</feature>
<accession>A0AAN9FYL8</accession>
<dbReference type="Gene3D" id="3.30.70.270">
    <property type="match status" value="1"/>
</dbReference>
<dbReference type="InterPro" id="IPR000477">
    <property type="entry name" value="RT_dom"/>
</dbReference>
<keyword evidence="5" id="KW-0863">Zinc-finger</keyword>
<dbReference type="Pfam" id="PF00078">
    <property type="entry name" value="RVT_1"/>
    <property type="match status" value="1"/>
</dbReference>
<keyword evidence="4" id="KW-0255">Endonuclease</keyword>
<keyword evidence="10" id="KW-1185">Reference proteome</keyword>
<evidence type="ECO:0000259" key="7">
    <source>
        <dbReference type="PROSITE" id="PS50158"/>
    </source>
</evidence>
<dbReference type="InterPro" id="IPR050951">
    <property type="entry name" value="Retrovirus_Pol_polyprotein"/>
</dbReference>
<dbReference type="SUPFAM" id="SSF50630">
    <property type="entry name" value="Acid proteases"/>
    <property type="match status" value="1"/>
</dbReference>
<feature type="region of interest" description="Disordered" evidence="6">
    <location>
        <begin position="1"/>
        <end position="31"/>
    </location>
</feature>
<keyword evidence="1" id="KW-0808">Transferase</keyword>
<dbReference type="CDD" id="cd01647">
    <property type="entry name" value="RT_LTR"/>
    <property type="match status" value="1"/>
</dbReference>
<dbReference type="PROSITE" id="PS50158">
    <property type="entry name" value="ZF_CCHC"/>
    <property type="match status" value="1"/>
</dbReference>
<dbReference type="GO" id="GO:0004519">
    <property type="term" value="F:endonuclease activity"/>
    <property type="evidence" value="ECO:0007669"/>
    <property type="project" value="UniProtKB-KW"/>
</dbReference>
<keyword evidence="3" id="KW-0540">Nuclease</keyword>
<evidence type="ECO:0000313" key="10">
    <source>
        <dbReference type="Proteomes" id="UP001374579"/>
    </source>
</evidence>
<dbReference type="InterPro" id="IPR021109">
    <property type="entry name" value="Peptidase_aspartic_dom_sf"/>
</dbReference>
<evidence type="ECO:0000256" key="5">
    <source>
        <dbReference type="PROSITE-ProRule" id="PRU00047"/>
    </source>
</evidence>
<organism evidence="9 10">
    <name type="scientific">Littorina saxatilis</name>
    <dbReference type="NCBI Taxonomy" id="31220"/>
    <lineage>
        <taxon>Eukaryota</taxon>
        <taxon>Metazoa</taxon>
        <taxon>Spiralia</taxon>
        <taxon>Lophotrochozoa</taxon>
        <taxon>Mollusca</taxon>
        <taxon>Gastropoda</taxon>
        <taxon>Caenogastropoda</taxon>
        <taxon>Littorinimorpha</taxon>
        <taxon>Littorinoidea</taxon>
        <taxon>Littorinidae</taxon>
        <taxon>Littorina</taxon>
    </lineage>
</organism>
<proteinExistence type="predicted"/>
<dbReference type="Gene3D" id="3.10.10.10">
    <property type="entry name" value="HIV Type 1 Reverse Transcriptase, subunit A, domain 1"/>
    <property type="match status" value="1"/>
</dbReference>
<evidence type="ECO:0000259" key="8">
    <source>
        <dbReference type="PROSITE" id="PS50878"/>
    </source>
</evidence>
<keyword evidence="5" id="KW-0862">Zinc</keyword>
<feature type="compositionally biased region" description="Basic residues" evidence="6">
    <location>
        <begin position="207"/>
        <end position="224"/>
    </location>
</feature>
<dbReference type="PANTHER" id="PTHR37984">
    <property type="entry name" value="PROTEIN CBG26694"/>
    <property type="match status" value="1"/>
</dbReference>
<dbReference type="PROSITE" id="PS50878">
    <property type="entry name" value="RT_POL"/>
    <property type="match status" value="1"/>
</dbReference>
<dbReference type="GO" id="GO:0003676">
    <property type="term" value="F:nucleic acid binding"/>
    <property type="evidence" value="ECO:0007669"/>
    <property type="project" value="InterPro"/>
</dbReference>
<evidence type="ECO:0000256" key="2">
    <source>
        <dbReference type="ARBA" id="ARBA00022695"/>
    </source>
</evidence>
<dbReference type="Proteomes" id="UP001374579">
    <property type="component" value="Unassembled WGS sequence"/>
</dbReference>
<comment type="caution">
    <text evidence="9">The sequence shown here is derived from an EMBL/GenBank/DDBJ whole genome shotgun (WGS) entry which is preliminary data.</text>
</comment>
<dbReference type="Gene3D" id="2.40.70.10">
    <property type="entry name" value="Acid Proteases"/>
    <property type="match status" value="1"/>
</dbReference>
<keyword evidence="4" id="KW-0378">Hydrolase</keyword>
<dbReference type="Gene3D" id="4.10.60.10">
    <property type="entry name" value="Zinc finger, CCHC-type"/>
    <property type="match status" value="1"/>
</dbReference>
<name>A0AAN9FYL8_9CAEN</name>
<dbReference type="InterPro" id="IPR043128">
    <property type="entry name" value="Rev_trsase/Diguanyl_cyclase"/>
</dbReference>
<keyword evidence="2" id="KW-0548">Nucleotidyltransferase</keyword>
<dbReference type="GO" id="GO:0016779">
    <property type="term" value="F:nucleotidyltransferase activity"/>
    <property type="evidence" value="ECO:0007669"/>
    <property type="project" value="UniProtKB-KW"/>
</dbReference>